<dbReference type="Gene3D" id="1.10.530.10">
    <property type="match status" value="1"/>
</dbReference>
<gene>
    <name evidence="3" type="ORF">ORV05_19640</name>
</gene>
<dbReference type="InterPro" id="IPR008258">
    <property type="entry name" value="Transglycosylase_SLT_dom_1"/>
</dbReference>
<dbReference type="RefSeq" id="WP_268441039.1">
    <property type="nucleotide sequence ID" value="NZ_CP113836.1"/>
</dbReference>
<evidence type="ECO:0000259" key="2">
    <source>
        <dbReference type="Pfam" id="PF01464"/>
    </source>
</evidence>
<dbReference type="EMBL" id="CP113836">
    <property type="protein sequence ID" value="WAL63240.1"/>
    <property type="molecule type" value="Genomic_DNA"/>
</dbReference>
<feature type="region of interest" description="Disordered" evidence="1">
    <location>
        <begin position="166"/>
        <end position="187"/>
    </location>
</feature>
<evidence type="ECO:0000313" key="3">
    <source>
        <dbReference type="EMBL" id="WAL63240.1"/>
    </source>
</evidence>
<dbReference type="Pfam" id="PF01464">
    <property type="entry name" value="SLT"/>
    <property type="match status" value="1"/>
</dbReference>
<accession>A0ABY7ATG4</accession>
<sequence>MGLHSLNTARHLPWCAAVSRRLGRLGARTSVSAGLVAVSIAGAASPLAFAGTGGDAASPAREVKAVAAASSEGPELGSPKDWRGPSVRYGVDGLGGEPAPSGGGGEEHAAAPQEPAQDAQPETRPDQTGDEMAGWINESLKIMQGQGVPIAKEDAPGIRKVIEKESGGDPHAVNQWDSNARAGHPSKGLMQTVDSTFQAYKLSGHDDIYDPVDNIIAGVRYTINRYGGFSSHPGLRSLNSGSGYRGY</sequence>
<dbReference type="CDD" id="cd13402">
    <property type="entry name" value="LT_TF-like"/>
    <property type="match status" value="1"/>
</dbReference>
<evidence type="ECO:0000256" key="1">
    <source>
        <dbReference type="SAM" id="MobiDB-lite"/>
    </source>
</evidence>
<reference evidence="3" key="1">
    <citation type="submission" date="2022-11" db="EMBL/GenBank/DDBJ databases">
        <authorList>
            <person name="Mo P."/>
        </authorList>
    </citation>
    <scope>NUCLEOTIDE SEQUENCE</scope>
    <source>
        <strain evidence="3">HUAS 11-8</strain>
    </source>
</reference>
<protein>
    <submittedName>
        <fullName evidence="3">Transglycosylase SLT domain-containing protein</fullName>
    </submittedName>
</protein>
<dbReference type="Proteomes" id="UP001163203">
    <property type="component" value="Chromosome"/>
</dbReference>
<dbReference type="SUPFAM" id="SSF53955">
    <property type="entry name" value="Lysozyme-like"/>
    <property type="match status" value="1"/>
</dbReference>
<proteinExistence type="predicted"/>
<evidence type="ECO:0000313" key="4">
    <source>
        <dbReference type="Proteomes" id="UP001163203"/>
    </source>
</evidence>
<feature type="domain" description="Transglycosylase SLT" evidence="2">
    <location>
        <begin position="156"/>
        <end position="230"/>
    </location>
</feature>
<feature type="region of interest" description="Disordered" evidence="1">
    <location>
        <begin position="68"/>
        <end position="131"/>
    </location>
</feature>
<organism evidence="3 4">
    <name type="scientific">Amycolatopsis cynarae</name>
    <dbReference type="NCBI Taxonomy" id="2995223"/>
    <lineage>
        <taxon>Bacteria</taxon>
        <taxon>Bacillati</taxon>
        <taxon>Actinomycetota</taxon>
        <taxon>Actinomycetes</taxon>
        <taxon>Pseudonocardiales</taxon>
        <taxon>Pseudonocardiaceae</taxon>
        <taxon>Amycolatopsis</taxon>
    </lineage>
</organism>
<feature type="compositionally biased region" description="Low complexity" evidence="1">
    <location>
        <begin position="110"/>
        <end position="120"/>
    </location>
</feature>
<name>A0ABY7ATG4_9PSEU</name>
<feature type="compositionally biased region" description="Gly residues" evidence="1">
    <location>
        <begin position="92"/>
        <end position="104"/>
    </location>
</feature>
<dbReference type="InterPro" id="IPR023346">
    <property type="entry name" value="Lysozyme-like_dom_sf"/>
</dbReference>
<keyword evidence="4" id="KW-1185">Reference proteome</keyword>